<comment type="caution">
    <text evidence="1">The sequence shown here is derived from an EMBL/GenBank/DDBJ whole genome shotgun (WGS) entry which is preliminary data.</text>
</comment>
<accession>X0S907</accession>
<gene>
    <name evidence="1" type="ORF">S01H1_17398</name>
</gene>
<protein>
    <submittedName>
        <fullName evidence="1">Uncharacterized protein</fullName>
    </submittedName>
</protein>
<dbReference type="AlphaFoldDB" id="X0S907"/>
<feature type="non-terminal residue" evidence="1">
    <location>
        <position position="347"/>
    </location>
</feature>
<organism evidence="1">
    <name type="scientific">marine sediment metagenome</name>
    <dbReference type="NCBI Taxonomy" id="412755"/>
    <lineage>
        <taxon>unclassified sequences</taxon>
        <taxon>metagenomes</taxon>
        <taxon>ecological metagenomes</taxon>
    </lineage>
</organism>
<feature type="non-terminal residue" evidence="1">
    <location>
        <position position="1"/>
    </location>
</feature>
<dbReference type="EMBL" id="BARS01009227">
    <property type="protein sequence ID" value="GAF71681.1"/>
    <property type="molecule type" value="Genomic_DNA"/>
</dbReference>
<evidence type="ECO:0000313" key="1">
    <source>
        <dbReference type="EMBL" id="GAF71681.1"/>
    </source>
</evidence>
<name>X0S907_9ZZZZ</name>
<sequence>DKVTLTKLAAKVATFDFDQAELQDVLQYLRKTAGVRIYLNWRAAKSVGVDRSTKISVKLKKAKASAALRAALTAAAKPGQLTYAVGEGLVLISTPKDLKKLLPLASARPAAEADVDRALAGALEKNVLKLDFKEVELRDALQFLQEVTGTNMYISRAGLKAAGAKMSAPIRLHVTDVPARLALVLCLTEAADTGSLGYAAADGVLLISTPDGAKALAALINSRPQAAKTKQNLRVLKILSERIPTLHFNDVELKDVIQFLRDAAGLNIFMDWRSLRPAGLKESSPVNLHLKGGAFRTALHLTLADAAGQRVSPAGFIVEDGIIYISTPAGLKKLREAATQPTTAEAP</sequence>
<proteinExistence type="predicted"/>
<reference evidence="1" key="1">
    <citation type="journal article" date="2014" name="Front. Microbiol.">
        <title>High frequency of phylogenetically diverse reductive dehalogenase-homologous genes in deep subseafloor sedimentary metagenomes.</title>
        <authorList>
            <person name="Kawai M."/>
            <person name="Futagami T."/>
            <person name="Toyoda A."/>
            <person name="Takaki Y."/>
            <person name="Nishi S."/>
            <person name="Hori S."/>
            <person name="Arai W."/>
            <person name="Tsubouchi T."/>
            <person name="Morono Y."/>
            <person name="Uchiyama I."/>
            <person name="Ito T."/>
            <person name="Fujiyama A."/>
            <person name="Inagaki F."/>
            <person name="Takami H."/>
        </authorList>
    </citation>
    <scope>NUCLEOTIDE SEQUENCE</scope>
    <source>
        <strain evidence="1">Expedition CK06-06</strain>
    </source>
</reference>